<reference evidence="1 2" key="1">
    <citation type="submission" date="2023-11" db="EMBL/GenBank/DDBJ databases">
        <authorList>
            <person name="Okamura Y."/>
        </authorList>
    </citation>
    <scope>NUCLEOTIDE SEQUENCE [LARGE SCALE GENOMIC DNA]</scope>
</reference>
<dbReference type="Proteomes" id="UP001497472">
    <property type="component" value="Unassembled WGS sequence"/>
</dbReference>
<evidence type="ECO:0000313" key="2">
    <source>
        <dbReference type="Proteomes" id="UP001497472"/>
    </source>
</evidence>
<accession>A0AAV1J1J4</accession>
<protein>
    <submittedName>
        <fullName evidence="1">Uncharacterized protein</fullName>
    </submittedName>
</protein>
<comment type="caution">
    <text evidence="1">The sequence shown here is derived from an EMBL/GenBank/DDBJ whole genome shotgun (WGS) entry which is preliminary data.</text>
</comment>
<evidence type="ECO:0000313" key="1">
    <source>
        <dbReference type="EMBL" id="CAK1541854.1"/>
    </source>
</evidence>
<keyword evidence="2" id="KW-1185">Reference proteome</keyword>
<dbReference type="EMBL" id="CAVLEF010000002">
    <property type="protein sequence ID" value="CAK1541854.1"/>
    <property type="molecule type" value="Genomic_DNA"/>
</dbReference>
<organism evidence="1 2">
    <name type="scientific">Leptosia nina</name>
    <dbReference type="NCBI Taxonomy" id="320188"/>
    <lineage>
        <taxon>Eukaryota</taxon>
        <taxon>Metazoa</taxon>
        <taxon>Ecdysozoa</taxon>
        <taxon>Arthropoda</taxon>
        <taxon>Hexapoda</taxon>
        <taxon>Insecta</taxon>
        <taxon>Pterygota</taxon>
        <taxon>Neoptera</taxon>
        <taxon>Endopterygota</taxon>
        <taxon>Lepidoptera</taxon>
        <taxon>Glossata</taxon>
        <taxon>Ditrysia</taxon>
        <taxon>Papilionoidea</taxon>
        <taxon>Pieridae</taxon>
        <taxon>Pierinae</taxon>
        <taxon>Leptosia</taxon>
    </lineage>
</organism>
<name>A0AAV1J1J4_9NEOP</name>
<dbReference type="AlphaFoldDB" id="A0AAV1J1J4"/>
<proteinExistence type="predicted"/>
<gene>
    <name evidence="1" type="ORF">LNINA_LOCUS1804</name>
</gene>
<sequence length="111" mass="12560">MRYLQEREMKSYAYTNRVVTSSLRGRVRPAPRGICEFTNVQALGALNGRSSAIVIETEDLFPAYYHSTRYEYGATNCASLLLSLRADSSRGSRARRKALLLRNIISLEKVL</sequence>